<dbReference type="AlphaFoldDB" id="A0A8S2XD95"/>
<dbReference type="Proteomes" id="UP000681722">
    <property type="component" value="Unassembled WGS sequence"/>
</dbReference>
<feature type="non-terminal residue" evidence="1">
    <location>
        <position position="1"/>
    </location>
</feature>
<evidence type="ECO:0000313" key="1">
    <source>
        <dbReference type="EMBL" id="CAF4489341.1"/>
    </source>
</evidence>
<proteinExistence type="predicted"/>
<accession>A0A8S2XD95</accession>
<organism evidence="1 2">
    <name type="scientific">Didymodactylos carnosus</name>
    <dbReference type="NCBI Taxonomy" id="1234261"/>
    <lineage>
        <taxon>Eukaryota</taxon>
        <taxon>Metazoa</taxon>
        <taxon>Spiralia</taxon>
        <taxon>Gnathifera</taxon>
        <taxon>Rotifera</taxon>
        <taxon>Eurotatoria</taxon>
        <taxon>Bdelloidea</taxon>
        <taxon>Philodinida</taxon>
        <taxon>Philodinidae</taxon>
        <taxon>Didymodactylos</taxon>
    </lineage>
</organism>
<comment type="caution">
    <text evidence="1">The sequence shown here is derived from an EMBL/GenBank/DDBJ whole genome shotgun (WGS) entry which is preliminary data.</text>
</comment>
<name>A0A8S2XD95_9BILA</name>
<gene>
    <name evidence="1" type="ORF">SRO942_LOCUS44247</name>
</gene>
<evidence type="ECO:0000313" key="2">
    <source>
        <dbReference type="Proteomes" id="UP000681722"/>
    </source>
</evidence>
<sequence>LMRDANRLTSPFYDDIIKLVELRFRQLGQSIGGKLSVSLDKENIDDDELPLAIVEFMLLRFKEPKRLLFNNVCVC</sequence>
<protein>
    <submittedName>
        <fullName evidence="1">Uncharacterized protein</fullName>
    </submittedName>
</protein>
<dbReference type="EMBL" id="CAJOBC010104002">
    <property type="protein sequence ID" value="CAF4489341.1"/>
    <property type="molecule type" value="Genomic_DNA"/>
</dbReference>
<reference evidence="1" key="1">
    <citation type="submission" date="2021-02" db="EMBL/GenBank/DDBJ databases">
        <authorList>
            <person name="Nowell W R."/>
        </authorList>
    </citation>
    <scope>NUCLEOTIDE SEQUENCE</scope>
</reference>